<evidence type="ECO:0000259" key="1">
    <source>
        <dbReference type="Pfam" id="PF07866"/>
    </source>
</evidence>
<dbReference type="InterPro" id="IPR037135">
    <property type="entry name" value="DUF1653-like_dom_sf"/>
</dbReference>
<dbReference type="RefSeq" id="WP_058372699.1">
    <property type="nucleotide sequence ID" value="NZ_CP011034.1"/>
</dbReference>
<name>A0A0U2X019_9GAMM</name>
<dbReference type="Pfam" id="PF07866">
    <property type="entry name" value="DUF1653"/>
    <property type="match status" value="1"/>
</dbReference>
<dbReference type="OrthoDB" id="371169at2"/>
<sequence>MTTAIKPLSLKSGLYQHYKGPQYKVLYVATHSETNEQLVIYQALYGEFGIWARPLEMFSETVEKDGKTIPRFSYLGEAD</sequence>
<reference evidence="2 3" key="1">
    <citation type="submission" date="2015-03" db="EMBL/GenBank/DDBJ databases">
        <authorList>
            <person name="Murphy D."/>
        </authorList>
    </citation>
    <scope>NUCLEOTIDE SEQUENCE [LARGE SCALE GENOMIC DNA]</scope>
    <source>
        <strain evidence="2 3">KMM 520</strain>
    </source>
</reference>
<dbReference type="Proteomes" id="UP000065261">
    <property type="component" value="Chromosome I"/>
</dbReference>
<protein>
    <recommendedName>
        <fullName evidence="1">DUF1653 domain-containing protein</fullName>
    </recommendedName>
</protein>
<organism evidence="2">
    <name type="scientific">Pseudoalteromonas translucida KMM 520</name>
    <dbReference type="NCBI Taxonomy" id="1315283"/>
    <lineage>
        <taxon>Bacteria</taxon>
        <taxon>Pseudomonadati</taxon>
        <taxon>Pseudomonadota</taxon>
        <taxon>Gammaproteobacteria</taxon>
        <taxon>Alteromonadales</taxon>
        <taxon>Pseudoalteromonadaceae</taxon>
        <taxon>Pseudoalteromonas</taxon>
    </lineage>
</organism>
<feature type="domain" description="DUF1653" evidence="1">
    <location>
        <begin position="13"/>
        <end position="73"/>
    </location>
</feature>
<dbReference type="EMBL" id="CP011034">
    <property type="protein sequence ID" value="ALS32082.1"/>
    <property type="molecule type" value="Genomic_DNA"/>
</dbReference>
<dbReference type="InterPro" id="IPR023387">
    <property type="entry name" value="DUF1653-like_dom"/>
</dbReference>
<proteinExistence type="predicted"/>
<evidence type="ECO:0000313" key="2">
    <source>
        <dbReference type="EMBL" id="ALS32082.1"/>
    </source>
</evidence>
<dbReference type="Gene3D" id="2.30.30.320">
    <property type="entry name" value="DUF1653-like domain"/>
    <property type="match status" value="1"/>
</dbReference>
<evidence type="ECO:0000313" key="3">
    <source>
        <dbReference type="Proteomes" id="UP000065261"/>
    </source>
</evidence>
<gene>
    <name evidence="2" type="ORF">PTRA_a0763</name>
</gene>
<dbReference type="KEGG" id="ptn:PTRA_a0763"/>
<accession>A0A0U2X019</accession>
<dbReference type="AlphaFoldDB" id="A0A0U2X019"/>
<dbReference type="PATRIC" id="fig|1315283.4.peg.680"/>